<keyword evidence="3" id="KW-1003">Cell membrane</keyword>
<dbReference type="SUPFAM" id="SSF161098">
    <property type="entry name" value="MetI-like"/>
    <property type="match status" value="1"/>
</dbReference>
<dbReference type="InterPro" id="IPR050901">
    <property type="entry name" value="BP-dep_ABC_trans_perm"/>
</dbReference>
<feature type="region of interest" description="Disordered" evidence="8">
    <location>
        <begin position="1"/>
        <end position="25"/>
    </location>
</feature>
<evidence type="ECO:0000256" key="3">
    <source>
        <dbReference type="ARBA" id="ARBA00022475"/>
    </source>
</evidence>
<dbReference type="GO" id="GO:0005886">
    <property type="term" value="C:plasma membrane"/>
    <property type="evidence" value="ECO:0007669"/>
    <property type="project" value="UniProtKB-SubCell"/>
</dbReference>
<proteinExistence type="inferred from homology"/>
<dbReference type="PROSITE" id="PS50928">
    <property type="entry name" value="ABC_TM1"/>
    <property type="match status" value="1"/>
</dbReference>
<feature type="domain" description="ABC transmembrane type-1" evidence="9">
    <location>
        <begin position="97"/>
        <end position="284"/>
    </location>
</feature>
<dbReference type="EMBL" id="FRAP01000002">
    <property type="protein sequence ID" value="SHK07643.1"/>
    <property type="molecule type" value="Genomic_DNA"/>
</dbReference>
<dbReference type="CDD" id="cd06261">
    <property type="entry name" value="TM_PBP2"/>
    <property type="match status" value="1"/>
</dbReference>
<organism evidence="10 11">
    <name type="scientific">Pseudonocardia thermophila</name>
    <dbReference type="NCBI Taxonomy" id="1848"/>
    <lineage>
        <taxon>Bacteria</taxon>
        <taxon>Bacillati</taxon>
        <taxon>Actinomycetota</taxon>
        <taxon>Actinomycetes</taxon>
        <taxon>Pseudonocardiales</taxon>
        <taxon>Pseudonocardiaceae</taxon>
        <taxon>Pseudonocardia</taxon>
    </lineage>
</organism>
<feature type="transmembrane region" description="Helical" evidence="7">
    <location>
        <begin position="169"/>
        <end position="193"/>
    </location>
</feature>
<protein>
    <submittedName>
        <fullName evidence="10">Carbohydrate ABC transporter membrane protein 2, CUT1 family</fullName>
    </submittedName>
</protein>
<sequence length="297" mass="31674">MTKSLDTGVPAGTEPTASGPADVDRAPLRRHRRNRALIQLGCIAVTLFMALPLYLVALAAFTSRSALDRFPLSLLPTDLSTETIGRFLASTGILASLGNSLIVGFGALVLSTVVGVPAAYALARYAFRGKDSYQLFLLFTRALPIVVLSVPLAQLFLSAGIYDTTYAVILLHGALALPTTILITASVFVSVPVDVEEAARVFGCTPAQAFRHVVAPMALPGIAAASIFTFVLSWNEVLGASILTLNRRTLPAQVLTSLNESPLAYRFAGGFALVVPALLFIAVMRRWLTNMWGTTIR</sequence>
<keyword evidence="2 7" id="KW-0813">Transport</keyword>
<dbReference type="AlphaFoldDB" id="A0A1M6PIA5"/>
<dbReference type="Pfam" id="PF00528">
    <property type="entry name" value="BPD_transp_1"/>
    <property type="match status" value="1"/>
</dbReference>
<dbReference type="PANTHER" id="PTHR32243">
    <property type="entry name" value="MALTOSE TRANSPORT SYSTEM PERMEASE-RELATED"/>
    <property type="match status" value="1"/>
</dbReference>
<evidence type="ECO:0000256" key="1">
    <source>
        <dbReference type="ARBA" id="ARBA00004651"/>
    </source>
</evidence>
<evidence type="ECO:0000313" key="11">
    <source>
        <dbReference type="Proteomes" id="UP000184363"/>
    </source>
</evidence>
<evidence type="ECO:0000256" key="4">
    <source>
        <dbReference type="ARBA" id="ARBA00022692"/>
    </source>
</evidence>
<keyword evidence="11" id="KW-1185">Reference proteome</keyword>
<evidence type="ECO:0000256" key="5">
    <source>
        <dbReference type="ARBA" id="ARBA00022989"/>
    </source>
</evidence>
<evidence type="ECO:0000259" key="9">
    <source>
        <dbReference type="PROSITE" id="PS50928"/>
    </source>
</evidence>
<dbReference type="PANTHER" id="PTHR32243:SF18">
    <property type="entry name" value="INNER MEMBRANE ABC TRANSPORTER PERMEASE PROTEIN YCJP"/>
    <property type="match status" value="1"/>
</dbReference>
<dbReference type="GO" id="GO:0055085">
    <property type="term" value="P:transmembrane transport"/>
    <property type="evidence" value="ECO:0007669"/>
    <property type="project" value="InterPro"/>
</dbReference>
<dbReference type="InterPro" id="IPR035906">
    <property type="entry name" value="MetI-like_sf"/>
</dbReference>
<dbReference type="Proteomes" id="UP000184363">
    <property type="component" value="Unassembled WGS sequence"/>
</dbReference>
<evidence type="ECO:0000256" key="8">
    <source>
        <dbReference type="SAM" id="MobiDB-lite"/>
    </source>
</evidence>
<accession>A0A1M6PIA5</accession>
<reference evidence="10 11" key="1">
    <citation type="submission" date="2016-11" db="EMBL/GenBank/DDBJ databases">
        <authorList>
            <person name="Jaros S."/>
            <person name="Januszkiewicz K."/>
            <person name="Wedrychowicz H."/>
        </authorList>
    </citation>
    <scope>NUCLEOTIDE SEQUENCE [LARGE SCALE GENOMIC DNA]</scope>
    <source>
        <strain evidence="10 11">DSM 43832</strain>
    </source>
</reference>
<dbReference type="InterPro" id="IPR000515">
    <property type="entry name" value="MetI-like"/>
</dbReference>
<gene>
    <name evidence="10" type="ORF">SAMN05443637_102284</name>
</gene>
<comment type="subcellular location">
    <subcellularLocation>
        <location evidence="1 7">Cell membrane</location>
        <topology evidence="1 7">Multi-pass membrane protein</topology>
    </subcellularLocation>
</comment>
<feature type="transmembrane region" description="Helical" evidence="7">
    <location>
        <begin position="213"/>
        <end position="234"/>
    </location>
</feature>
<evidence type="ECO:0000256" key="2">
    <source>
        <dbReference type="ARBA" id="ARBA00022448"/>
    </source>
</evidence>
<dbReference type="STRING" id="1848.SAMN05443637_102284"/>
<evidence type="ECO:0000313" key="10">
    <source>
        <dbReference type="EMBL" id="SHK07643.1"/>
    </source>
</evidence>
<keyword evidence="4 7" id="KW-0812">Transmembrane</keyword>
<dbReference type="RefSeq" id="WP_073455409.1">
    <property type="nucleotide sequence ID" value="NZ_CALGVN010000036.1"/>
</dbReference>
<dbReference type="Gene3D" id="1.10.3720.10">
    <property type="entry name" value="MetI-like"/>
    <property type="match status" value="1"/>
</dbReference>
<dbReference type="OrthoDB" id="9794684at2"/>
<keyword evidence="5 7" id="KW-1133">Transmembrane helix</keyword>
<feature type="transmembrane region" description="Helical" evidence="7">
    <location>
        <begin position="135"/>
        <end position="157"/>
    </location>
</feature>
<comment type="similarity">
    <text evidence="7">Belongs to the binding-protein-dependent transport system permease family.</text>
</comment>
<name>A0A1M6PIA5_PSETH</name>
<feature type="transmembrane region" description="Helical" evidence="7">
    <location>
        <begin position="101"/>
        <end position="123"/>
    </location>
</feature>
<evidence type="ECO:0000256" key="6">
    <source>
        <dbReference type="ARBA" id="ARBA00023136"/>
    </source>
</evidence>
<evidence type="ECO:0000256" key="7">
    <source>
        <dbReference type="RuleBase" id="RU363032"/>
    </source>
</evidence>
<feature type="transmembrane region" description="Helical" evidence="7">
    <location>
        <begin position="263"/>
        <end position="283"/>
    </location>
</feature>
<keyword evidence="6 7" id="KW-0472">Membrane</keyword>
<feature type="transmembrane region" description="Helical" evidence="7">
    <location>
        <begin position="37"/>
        <end position="61"/>
    </location>
</feature>